<keyword evidence="6 16" id="KW-0479">Metal-binding</keyword>
<dbReference type="CDD" id="cd00081">
    <property type="entry name" value="Hint"/>
    <property type="match status" value="1"/>
</dbReference>
<dbReference type="Pfam" id="PF01085">
    <property type="entry name" value="HH_signal"/>
    <property type="match status" value="1"/>
</dbReference>
<evidence type="ECO:0000256" key="7">
    <source>
        <dbReference type="ARBA" id="ARBA00022729"/>
    </source>
</evidence>
<keyword evidence="5" id="KW-0808">Transferase</keyword>
<evidence type="ECO:0000256" key="18">
    <source>
        <dbReference type="SAM" id="SignalP"/>
    </source>
</evidence>
<evidence type="ECO:0000256" key="6">
    <source>
        <dbReference type="ARBA" id="ARBA00022723"/>
    </source>
</evidence>
<dbReference type="SMART" id="SM00305">
    <property type="entry name" value="HintC"/>
    <property type="match status" value="1"/>
</dbReference>
<dbReference type="AlphaFoldDB" id="Q8MWG6"/>
<evidence type="ECO:0000256" key="3">
    <source>
        <dbReference type="ARBA" id="ARBA00022475"/>
    </source>
</evidence>
<dbReference type="InterPro" id="IPR009045">
    <property type="entry name" value="Zn_M74/Hedgehog-like"/>
</dbReference>
<dbReference type="PANTHER" id="PTHR11889:SF31">
    <property type="entry name" value="PROTEIN HEDGEHOG"/>
    <property type="match status" value="1"/>
</dbReference>
<evidence type="ECO:0000256" key="15">
    <source>
        <dbReference type="PIRSR" id="PIRSR009400-1"/>
    </source>
</evidence>
<feature type="binding site" evidence="16">
    <location>
        <position position="129"/>
    </location>
    <ligand>
        <name>Ca(2+)</name>
        <dbReference type="ChEBI" id="CHEBI:29108"/>
        <label>1</label>
    </ligand>
</feature>
<feature type="signal peptide" evidence="18">
    <location>
        <begin position="1"/>
        <end position="26"/>
    </location>
</feature>
<feature type="domain" description="Hint" evidence="19">
    <location>
        <begin position="311"/>
        <end position="355"/>
    </location>
</feature>
<dbReference type="GO" id="GO:0010468">
    <property type="term" value="P:regulation of gene expression"/>
    <property type="evidence" value="ECO:0007669"/>
    <property type="project" value="TreeGrafter"/>
</dbReference>
<comment type="catalytic activity">
    <reaction evidence="14">
        <text>glycyl-L-cysteinyl-[protein] + cholesterol + H(+) = [protein]-C-terminal glycyl cholesterol ester + N-terminal L-cysteinyl-[protein]</text>
        <dbReference type="Rhea" id="RHEA:59504"/>
        <dbReference type="Rhea" id="RHEA-COMP:12707"/>
        <dbReference type="Rhea" id="RHEA-COMP:15369"/>
        <dbReference type="Rhea" id="RHEA-COMP:15374"/>
        <dbReference type="ChEBI" id="CHEBI:15378"/>
        <dbReference type="ChEBI" id="CHEBI:16113"/>
        <dbReference type="ChEBI" id="CHEBI:65250"/>
        <dbReference type="ChEBI" id="CHEBI:143135"/>
        <dbReference type="ChEBI" id="CHEBI:143140"/>
    </reaction>
    <physiologicalReaction direction="left-to-right" evidence="14">
        <dbReference type="Rhea" id="RHEA:59505"/>
    </physiologicalReaction>
</comment>
<feature type="site" description="Involved in auto-cleavage" evidence="15">
    <location>
        <position position="268"/>
    </location>
</feature>
<name>Q8MWG6_PATVU</name>
<keyword evidence="17" id="KW-0333">Golgi apparatus</keyword>
<feature type="binding site" evidence="16">
    <location>
        <position position="150"/>
    </location>
    <ligand>
        <name>Zn(2+)</name>
        <dbReference type="ChEBI" id="CHEBI:29105"/>
    </ligand>
</feature>
<feature type="site" description="Cleavage; by autolysis" evidence="15">
    <location>
        <begin position="200"/>
        <end position="201"/>
    </location>
</feature>
<evidence type="ECO:0000256" key="12">
    <source>
        <dbReference type="ARBA" id="ARBA00023139"/>
    </source>
</evidence>
<dbReference type="GO" id="GO:0005886">
    <property type="term" value="C:plasma membrane"/>
    <property type="evidence" value="ECO:0007669"/>
    <property type="project" value="UniProtKB-SubCell"/>
</dbReference>
<dbReference type="InterPro" id="IPR050387">
    <property type="entry name" value="Hedgehog_Signaling"/>
</dbReference>
<dbReference type="PROSITE" id="PS50817">
    <property type="entry name" value="INTEIN_N_TER"/>
    <property type="match status" value="1"/>
</dbReference>
<dbReference type="Pfam" id="PF01079">
    <property type="entry name" value="Hint"/>
    <property type="match status" value="1"/>
</dbReference>
<dbReference type="SMART" id="SM00306">
    <property type="entry name" value="HintN"/>
    <property type="match status" value="1"/>
</dbReference>
<proteinExistence type="evidence at transcript level"/>
<feature type="chain" id="PRO_5004312789" description="Hedgehog protein" evidence="18">
    <location>
        <begin position="27"/>
        <end position="416"/>
    </location>
</feature>
<dbReference type="InterPro" id="IPR001657">
    <property type="entry name" value="Hedgehog"/>
</dbReference>
<keyword evidence="12" id="KW-0564">Palmitate</keyword>
<dbReference type="GO" id="GO:0001708">
    <property type="term" value="P:cell fate specification"/>
    <property type="evidence" value="ECO:0007669"/>
    <property type="project" value="TreeGrafter"/>
</dbReference>
<evidence type="ECO:0000256" key="4">
    <source>
        <dbReference type="ARBA" id="ARBA00022670"/>
    </source>
</evidence>
<dbReference type="EMBL" id="AF435840">
    <property type="protein sequence ID" value="AAM60752.1"/>
    <property type="molecule type" value="mRNA"/>
</dbReference>
<feature type="binding site" evidence="16">
    <location>
        <position position="98"/>
    </location>
    <ligand>
        <name>Ca(2+)</name>
        <dbReference type="ChEBI" id="CHEBI:29108"/>
        <label>1</label>
    </ligand>
</feature>
<organism evidence="21">
    <name type="scientific">Patella vulgata</name>
    <name type="common">Common limpet</name>
    <dbReference type="NCBI Taxonomy" id="6465"/>
    <lineage>
        <taxon>Eukaryota</taxon>
        <taxon>Metazoa</taxon>
        <taxon>Spiralia</taxon>
        <taxon>Lophotrochozoa</taxon>
        <taxon>Mollusca</taxon>
        <taxon>Gastropoda</taxon>
        <taxon>Patellogastropoda</taxon>
        <taxon>Patelloidea</taxon>
        <taxon>Patellidae</taxon>
        <taxon>Patella</taxon>
    </lineage>
</organism>
<dbReference type="InterPro" id="IPR000320">
    <property type="entry name" value="Hedgehog_signalling_dom"/>
</dbReference>
<dbReference type="InterPro" id="IPR003586">
    <property type="entry name" value="Hint_dom_C"/>
</dbReference>
<gene>
    <name evidence="21" type="primary">hh</name>
</gene>
<dbReference type="GO" id="GO:0007267">
    <property type="term" value="P:cell-cell signaling"/>
    <property type="evidence" value="ECO:0007669"/>
    <property type="project" value="InterPro"/>
</dbReference>
<dbReference type="PIRSF" id="PIRSF009400">
    <property type="entry name" value="Peptidase_C46"/>
    <property type="match status" value="1"/>
</dbReference>
<keyword evidence="3 17" id="KW-1003">Cell membrane</keyword>
<dbReference type="InterPro" id="IPR006141">
    <property type="entry name" value="Intein_N"/>
</dbReference>
<dbReference type="InterPro" id="IPR001767">
    <property type="entry name" value="Hedgehog_Hint"/>
</dbReference>
<evidence type="ECO:0000256" key="9">
    <source>
        <dbReference type="ARBA" id="ARBA00022813"/>
    </source>
</evidence>
<dbReference type="GO" id="GO:0007224">
    <property type="term" value="P:smoothened signaling pathway"/>
    <property type="evidence" value="ECO:0007669"/>
    <property type="project" value="TreeGrafter"/>
</dbReference>
<evidence type="ECO:0000256" key="5">
    <source>
        <dbReference type="ARBA" id="ARBA00022679"/>
    </source>
</evidence>
<feature type="binding site" evidence="16">
    <location>
        <position position="93"/>
    </location>
    <ligand>
        <name>Ca(2+)</name>
        <dbReference type="ChEBI" id="CHEBI:29108"/>
        <label>2</label>
    </ligand>
</feature>
<dbReference type="GO" id="GO:0005509">
    <property type="term" value="F:calcium ion binding"/>
    <property type="evidence" value="ECO:0007669"/>
    <property type="project" value="TreeGrafter"/>
</dbReference>
<comment type="function">
    <molecule>Protein hedgehog N-product</molecule>
    <text evidence="17">The dually lipidated hedgehog protein N-product is a morphogen which is essential for a variety of patterning events during development.</text>
</comment>
<keyword evidence="16" id="KW-0862">Zinc</keyword>
<dbReference type="GO" id="GO:0005113">
    <property type="term" value="F:patched binding"/>
    <property type="evidence" value="ECO:0007669"/>
    <property type="project" value="TreeGrafter"/>
</dbReference>
<keyword evidence="2 17" id="KW-0217">Developmental protein</keyword>
<dbReference type="PANTHER" id="PTHR11889">
    <property type="entry name" value="HEDGEHOG"/>
    <property type="match status" value="1"/>
</dbReference>
<dbReference type="GO" id="GO:0048731">
    <property type="term" value="P:system development"/>
    <property type="evidence" value="ECO:0007669"/>
    <property type="project" value="UniProtKB-ARBA"/>
</dbReference>
<evidence type="ECO:0000256" key="8">
    <source>
        <dbReference type="ARBA" id="ARBA00022801"/>
    </source>
</evidence>
<accession>Q8MWG6</accession>
<dbReference type="GO" id="GO:0016740">
    <property type="term" value="F:transferase activity"/>
    <property type="evidence" value="ECO:0007669"/>
    <property type="project" value="UniProtKB-KW"/>
</dbReference>
<evidence type="ECO:0000256" key="16">
    <source>
        <dbReference type="PIRSR" id="PIRSR009400-2"/>
    </source>
</evidence>
<keyword evidence="4 17" id="KW-0645">Protease</keyword>
<feature type="binding site" evidence="16">
    <location>
        <position position="93"/>
    </location>
    <ligand>
        <name>Ca(2+)</name>
        <dbReference type="ChEBI" id="CHEBI:29108"/>
        <label>1</label>
    </ligand>
</feature>
<dbReference type="GO" id="GO:0005615">
    <property type="term" value="C:extracellular space"/>
    <property type="evidence" value="ECO:0007669"/>
    <property type="project" value="TreeGrafter"/>
</dbReference>
<feature type="site" description="Essential for auto-cleavage" evidence="15">
    <location>
        <position position="271"/>
    </location>
</feature>
<dbReference type="Gene3D" id="3.30.1380.10">
    <property type="match status" value="1"/>
</dbReference>
<keyword evidence="13" id="KW-0449">Lipoprotein</keyword>
<evidence type="ECO:0000256" key="14">
    <source>
        <dbReference type="ARBA" id="ARBA00048589"/>
    </source>
</evidence>
<dbReference type="SUPFAM" id="SSF51294">
    <property type="entry name" value="Hedgehog/intein (Hint) domain"/>
    <property type="match status" value="1"/>
</dbReference>
<dbReference type="GO" id="GO:0008233">
    <property type="term" value="F:peptidase activity"/>
    <property type="evidence" value="ECO:0007669"/>
    <property type="project" value="UniProtKB-UniRule"/>
</dbReference>
<keyword evidence="11 17" id="KW-0472">Membrane</keyword>
<feature type="site" description="Involved in cholesterol transfer" evidence="15">
    <location>
        <position position="245"/>
    </location>
</feature>
<feature type="binding site" evidence="16">
    <location>
        <position position="128"/>
    </location>
    <ligand>
        <name>Ca(2+)</name>
        <dbReference type="ChEBI" id="CHEBI:29108"/>
        <label>1</label>
    </ligand>
</feature>
<keyword evidence="10 16" id="KW-0106">Calcium</keyword>
<dbReference type="InterPro" id="IPR003587">
    <property type="entry name" value="Hint_dom_N"/>
</dbReference>
<protein>
    <recommendedName>
        <fullName evidence="17">Hedgehog protein</fullName>
    </recommendedName>
</protein>
<reference evidence="21" key="1">
    <citation type="journal article" date="2002" name="Nature">
        <title>Evolutionary biology: hedgehog crosses the snail's midline.</title>
        <authorList>
            <person name="Nederbragt A.J."/>
            <person name="Van Loon A.E."/>
            <person name="Dictus W.J."/>
        </authorList>
    </citation>
    <scope>NUCLEOTIDE SEQUENCE</scope>
</reference>
<evidence type="ECO:0000313" key="21">
    <source>
        <dbReference type="EMBL" id="AAM60752.1"/>
    </source>
</evidence>
<evidence type="ECO:0000256" key="11">
    <source>
        <dbReference type="ARBA" id="ARBA00023136"/>
    </source>
</evidence>
<evidence type="ECO:0000256" key="17">
    <source>
        <dbReference type="RuleBase" id="RU280812"/>
    </source>
</evidence>
<dbReference type="FunFam" id="3.30.1380.10:FF:000001">
    <property type="entry name" value="Indian hedgehog"/>
    <property type="match status" value="1"/>
</dbReference>
<feature type="domain" description="Hint" evidence="20">
    <location>
        <begin position="199"/>
        <end position="307"/>
    </location>
</feature>
<comment type="similarity">
    <text evidence="1 17">Belongs to the hedgehog family.</text>
</comment>
<keyword evidence="9 17" id="KW-0068">Autocatalytic cleavage</keyword>
<comment type="function">
    <molecule>Protein hedgehog</molecule>
    <text evidence="17">The C-terminal part of the hedgehog protein precursor displays an autoproteolysis activity that results in the cleavage of the full-length protein into two parts (N-product and C-product). In addition, the C-terminal part displays a cholesterol transferase activity that results by the covalent attachment of a cholesterol moiety to the C-terminal of the newly generated N-product.</text>
</comment>
<feature type="binding site" evidence="16">
    <location>
        <position position="143"/>
    </location>
    <ligand>
        <name>Zn(2+)</name>
        <dbReference type="ChEBI" id="CHEBI:29105"/>
    </ligand>
</feature>
<feature type="binding site" evidence="16">
    <location>
        <position position="129"/>
    </location>
    <ligand>
        <name>Ca(2+)</name>
        <dbReference type="ChEBI" id="CHEBI:29108"/>
        <label>2</label>
    </ligand>
</feature>
<dbReference type="InterPro" id="IPR036844">
    <property type="entry name" value="Hint_dom_sf"/>
</dbReference>
<dbReference type="Gene3D" id="2.170.16.10">
    <property type="entry name" value="Hedgehog/Intein (Hint) domain"/>
    <property type="match status" value="1"/>
</dbReference>
<sequence length="416" mass="45975">MKLLPPFSSICSFAFIILFITSLTHACGPGRGSGSRRKAKKHTPLVFKQNVPNVSENSLGASGMSEGRIKRDDAKFKDLVRNHNADIVFKNEEGDGSDYHMTRRCQDKLNSLAVSVMNNWKGVMLRVTEAWNDNNSHAKDSLHYEGRAVDITTSDKDRAKYGMLARLAVEAGFDWVYYESRGHIHCSVKSDSSVAIKIGGCFPGTGVLQTETGWKTMSQVVAGDSVLSMNSNGKLEYSPVIAFIDRNERELERYITLHTEDKKDITLTSKHLIYMSTSNVTTDDVTDSFNVVYADDVIEGDYVLVTSDPVGEVIKPTRVLTISEHTIQGVYAPLTLNGNIVVDGVVVSCYAVVSNANLAHVVFAPVRGLHVLSQYVPWLAPSTHHQNFTQNGVHWYAKLLYNIGSTFLSAETLHVP</sequence>
<dbReference type="GO" id="GO:0016539">
    <property type="term" value="P:intein-mediated protein splicing"/>
    <property type="evidence" value="ECO:0007669"/>
    <property type="project" value="InterPro"/>
</dbReference>
<dbReference type="GO" id="GO:0005789">
    <property type="term" value="C:endoplasmic reticulum membrane"/>
    <property type="evidence" value="ECO:0007669"/>
    <property type="project" value="UniProtKB-SubCell"/>
</dbReference>
<feature type="binding site" evidence="16">
    <location>
        <position position="92"/>
    </location>
    <ligand>
        <name>Ca(2+)</name>
        <dbReference type="ChEBI" id="CHEBI:29108"/>
        <label>1</label>
    </ligand>
</feature>
<dbReference type="SUPFAM" id="SSF55166">
    <property type="entry name" value="Hedgehog/DD-peptidase"/>
    <property type="match status" value="1"/>
</dbReference>
<evidence type="ECO:0000256" key="13">
    <source>
        <dbReference type="ARBA" id="ARBA00023288"/>
    </source>
</evidence>
<dbReference type="FunFam" id="2.170.16.10:FF:000001">
    <property type="entry name" value="Indian hedgehog"/>
    <property type="match status" value="1"/>
</dbReference>
<keyword evidence="8 17" id="KW-0378">Hydrolase</keyword>
<keyword evidence="17" id="KW-0256">Endoplasmic reticulum</keyword>
<dbReference type="PRINTS" id="PR00632">
    <property type="entry name" value="SONICHHOG"/>
</dbReference>
<keyword evidence="7 17" id="KW-0732">Signal</keyword>
<comment type="subcellular location">
    <molecule>Sonic hedgehog protein</molecule>
    <subcellularLocation>
        <location evidence="17">Endoplasmic reticulum membrane</location>
    </subcellularLocation>
    <subcellularLocation>
        <location evidence="17">Golgi apparatus membrane</location>
    </subcellularLocation>
</comment>
<comment type="subcellular location">
    <molecule>Protein hedgehog N-product</molecule>
    <subcellularLocation>
        <location evidence="17">Cell membrane</location>
        <topology evidence="17">Lipid-anchor</topology>
    </subcellularLocation>
</comment>
<dbReference type="GO" id="GO:0016540">
    <property type="term" value="P:protein autoprocessing"/>
    <property type="evidence" value="ECO:0007669"/>
    <property type="project" value="InterPro"/>
</dbReference>
<evidence type="ECO:0000256" key="2">
    <source>
        <dbReference type="ARBA" id="ARBA00022473"/>
    </source>
</evidence>
<evidence type="ECO:0000259" key="20">
    <source>
        <dbReference type="SMART" id="SM00306"/>
    </source>
</evidence>
<evidence type="ECO:0000259" key="19">
    <source>
        <dbReference type="SMART" id="SM00305"/>
    </source>
</evidence>
<feature type="binding site" evidence="16">
    <location>
        <position position="185"/>
    </location>
    <ligand>
        <name>Zn(2+)</name>
        <dbReference type="ChEBI" id="CHEBI:29105"/>
    </ligand>
</feature>
<evidence type="ECO:0000256" key="10">
    <source>
        <dbReference type="ARBA" id="ARBA00022837"/>
    </source>
</evidence>
<dbReference type="GO" id="GO:0000139">
    <property type="term" value="C:Golgi membrane"/>
    <property type="evidence" value="ECO:0007669"/>
    <property type="project" value="UniProtKB-SubCell"/>
</dbReference>
<evidence type="ECO:0000256" key="1">
    <source>
        <dbReference type="ARBA" id="ARBA00010649"/>
    </source>
</evidence>